<dbReference type="SMART" id="SM00028">
    <property type="entry name" value="TPR"/>
    <property type="match status" value="4"/>
</dbReference>
<dbReference type="InterPro" id="IPR019734">
    <property type="entry name" value="TPR_rpt"/>
</dbReference>
<keyword evidence="7" id="KW-1185">Reference proteome</keyword>
<gene>
    <name evidence="6" type="ORF">AB0I59_06810</name>
</gene>
<evidence type="ECO:0000256" key="1">
    <source>
        <dbReference type="ARBA" id="ARBA00005820"/>
    </source>
</evidence>
<dbReference type="PANTHER" id="PTHR35807:SF2">
    <property type="entry name" value="TRANSCRIPTIONAL ACTIVATOR DOMAIN"/>
    <property type="match status" value="1"/>
</dbReference>
<dbReference type="Pfam" id="PF03704">
    <property type="entry name" value="BTAD"/>
    <property type="match status" value="1"/>
</dbReference>
<dbReference type="PROSITE" id="PS50005">
    <property type="entry name" value="TPR"/>
    <property type="match status" value="1"/>
</dbReference>
<evidence type="ECO:0000313" key="6">
    <source>
        <dbReference type="EMBL" id="MEV0968328.1"/>
    </source>
</evidence>
<dbReference type="EMBL" id="JBFALK010000003">
    <property type="protein sequence ID" value="MEV0968328.1"/>
    <property type="molecule type" value="Genomic_DNA"/>
</dbReference>
<evidence type="ECO:0000256" key="2">
    <source>
        <dbReference type="ARBA" id="ARBA00023125"/>
    </source>
</evidence>
<evidence type="ECO:0000259" key="5">
    <source>
        <dbReference type="SMART" id="SM01043"/>
    </source>
</evidence>
<dbReference type="SUPFAM" id="SSF46894">
    <property type="entry name" value="C-terminal effector domain of the bipartite response regulators"/>
    <property type="match status" value="1"/>
</dbReference>
<feature type="domain" description="OmpR/PhoB-type" evidence="4">
    <location>
        <begin position="770"/>
        <end position="852"/>
    </location>
</feature>
<comment type="caution">
    <text evidence="6">The sequence shown here is derived from an EMBL/GenBank/DDBJ whole genome shotgun (WGS) entry which is preliminary data.</text>
</comment>
<keyword evidence="2" id="KW-0238">DNA-binding</keyword>
<dbReference type="Gene3D" id="1.25.40.10">
    <property type="entry name" value="Tetratricopeptide repeat domain"/>
    <property type="match status" value="3"/>
</dbReference>
<sequence>MNRTATSPPNARCTLVIAAAGYGKTETLHRWLRGHRASWHSAVVPDLGDEDVAVLDDLAAVPAAELRAFVERAAPKTRLMLVSRLPLPGLAAVPGLRMIGPADLALPPARVAAILREQYGVHDANLARRVHGLTAGWPALVHLTGARLVTAAPTPAELLPASIAGPGTAPFGFVETEVLAPFEPGTRRLLRAIAHLGPVSAGLCRALGVDSPEPALDLLLRTGLLVPTHNTAARPHDDPRWAPTYRLVPLVAEVVRTRWPLSEAKRHRLLRDAAGWYERMRMIGAAVTARRHAADHSGFLRVLREHGREGIAEGSAAAVGDAIRSLPPASRDRELRLLLGQALTVTGHYDEALATFAADADRLDAGLAWRLGTVHYLRARPHAAIETFERVELPEVEGVDEAMLHASHALARWMIGDLARSGELSERALAVAGRGDDTAAAAMAHTALAMHATLSGDPVANAEHYERALGLAERAGDIVQISRVRANRAGLLLNEGGYPEALAEALAAAALAETCDAMAVLPVALCNAGEALTLLGRIEEASDLFGYAVSLYQRLGSAKVAYPLLGLADIHHWRGQHQLARAAYEEAVRIAEPTGDLQALVPALSGLALVLCREDPGTAKRLATRAATMATGRRAARALIVRGWVAVLSGDLECAAGMAGEAADLARRHRDKPAVAQALELHAAIDPAQAAHALAEAATTWQVTGATLHVDRLRAMRGRLPDSNAADRIEGRAAAERLRGAGIRLISPLAPEPPQVSISTLGRFEVVVNGVTLPPSAWQSRKARDLLRILLSRRGRMTGREEIAESLWPGEDSGRVGHRLSVALSVLRSVLDPDRRAATDHFIRASPGAVALDTSRVTIDVEDFLEEAEHGLRLGKHGRAVLAGVERHYTGDFLEDEPYEEWAVATRELARATYLRVVRALAQLAVEAGDVDEAIRWLLRILDLSPYDEQPHLDLVRVLSDGGRHGEARRAYQRYAAAMRAIGVAPSRPPAAGDRARPDGAGP</sequence>
<name>A0ABV3G9L1_MICGL</name>
<dbReference type="InterPro" id="IPR001867">
    <property type="entry name" value="OmpR/PhoB-type_DNA-bd"/>
</dbReference>
<dbReference type="Proteomes" id="UP001551675">
    <property type="component" value="Unassembled WGS sequence"/>
</dbReference>
<dbReference type="InterPro" id="IPR011990">
    <property type="entry name" value="TPR-like_helical_dom_sf"/>
</dbReference>
<accession>A0ABV3G9L1</accession>
<dbReference type="RefSeq" id="WP_358130870.1">
    <property type="nucleotide sequence ID" value="NZ_JBFALK010000003.1"/>
</dbReference>
<feature type="domain" description="Bacterial transcriptional activator" evidence="5">
    <location>
        <begin position="859"/>
        <end position="997"/>
    </location>
</feature>
<dbReference type="InterPro" id="IPR051677">
    <property type="entry name" value="AfsR-DnrI-RedD_regulator"/>
</dbReference>
<dbReference type="InterPro" id="IPR036388">
    <property type="entry name" value="WH-like_DNA-bd_sf"/>
</dbReference>
<organism evidence="6 7">
    <name type="scientific">Microtetraspora glauca</name>
    <dbReference type="NCBI Taxonomy" id="1996"/>
    <lineage>
        <taxon>Bacteria</taxon>
        <taxon>Bacillati</taxon>
        <taxon>Actinomycetota</taxon>
        <taxon>Actinomycetes</taxon>
        <taxon>Streptosporangiales</taxon>
        <taxon>Streptosporangiaceae</taxon>
        <taxon>Microtetraspora</taxon>
    </lineage>
</organism>
<feature type="repeat" description="TPR" evidence="3">
    <location>
        <begin position="915"/>
        <end position="948"/>
    </location>
</feature>
<dbReference type="PANTHER" id="PTHR35807">
    <property type="entry name" value="TRANSCRIPTIONAL REGULATOR REDD-RELATED"/>
    <property type="match status" value="1"/>
</dbReference>
<proteinExistence type="inferred from homology"/>
<dbReference type="Gene3D" id="1.10.10.10">
    <property type="entry name" value="Winged helix-like DNA-binding domain superfamily/Winged helix DNA-binding domain"/>
    <property type="match status" value="1"/>
</dbReference>
<protein>
    <submittedName>
        <fullName evidence="6">BTAD domain-containing putative transcriptional regulator</fullName>
    </submittedName>
</protein>
<evidence type="ECO:0000313" key="7">
    <source>
        <dbReference type="Proteomes" id="UP001551675"/>
    </source>
</evidence>
<dbReference type="SMART" id="SM01043">
    <property type="entry name" value="BTAD"/>
    <property type="match status" value="1"/>
</dbReference>
<dbReference type="InterPro" id="IPR016032">
    <property type="entry name" value="Sig_transdc_resp-reg_C-effctor"/>
</dbReference>
<keyword evidence="3" id="KW-0802">TPR repeat</keyword>
<reference evidence="6 7" key="1">
    <citation type="submission" date="2024-06" db="EMBL/GenBank/DDBJ databases">
        <title>The Natural Products Discovery Center: Release of the First 8490 Sequenced Strains for Exploring Actinobacteria Biosynthetic Diversity.</title>
        <authorList>
            <person name="Kalkreuter E."/>
            <person name="Kautsar S.A."/>
            <person name="Yang D."/>
            <person name="Bader C.D."/>
            <person name="Teijaro C.N."/>
            <person name="Fluegel L."/>
            <person name="Davis C.M."/>
            <person name="Simpson J.R."/>
            <person name="Lauterbach L."/>
            <person name="Steele A.D."/>
            <person name="Gui C."/>
            <person name="Meng S."/>
            <person name="Li G."/>
            <person name="Viehrig K."/>
            <person name="Ye F."/>
            <person name="Su P."/>
            <person name="Kiefer A.F."/>
            <person name="Nichols A."/>
            <person name="Cepeda A.J."/>
            <person name="Yan W."/>
            <person name="Fan B."/>
            <person name="Jiang Y."/>
            <person name="Adhikari A."/>
            <person name="Zheng C.-J."/>
            <person name="Schuster L."/>
            <person name="Cowan T.M."/>
            <person name="Smanski M.J."/>
            <person name="Chevrette M.G."/>
            <person name="De Carvalho L.P.S."/>
            <person name="Shen B."/>
        </authorList>
    </citation>
    <scope>NUCLEOTIDE SEQUENCE [LARGE SCALE GENOMIC DNA]</scope>
    <source>
        <strain evidence="6 7">NPDC050100</strain>
    </source>
</reference>
<comment type="similarity">
    <text evidence="1">Belongs to the AfsR/DnrI/RedD regulatory family.</text>
</comment>
<dbReference type="SUPFAM" id="SSF48452">
    <property type="entry name" value="TPR-like"/>
    <property type="match status" value="2"/>
</dbReference>
<evidence type="ECO:0000259" key="4">
    <source>
        <dbReference type="SMART" id="SM00862"/>
    </source>
</evidence>
<evidence type="ECO:0000256" key="3">
    <source>
        <dbReference type="PROSITE-ProRule" id="PRU00339"/>
    </source>
</evidence>
<dbReference type="InterPro" id="IPR005158">
    <property type="entry name" value="BTAD"/>
</dbReference>
<dbReference type="SMART" id="SM00862">
    <property type="entry name" value="Trans_reg_C"/>
    <property type="match status" value="1"/>
</dbReference>